<proteinExistence type="predicted"/>
<feature type="transmembrane region" description="Helical" evidence="1">
    <location>
        <begin position="12"/>
        <end position="32"/>
    </location>
</feature>
<sequence>MSLLRVMKRNWPFVAVVVQLVLIAALTGWLAADVIFPDGALSAR</sequence>
<reference evidence="2 3" key="1">
    <citation type="submission" date="2020-08" db="EMBL/GenBank/DDBJ databases">
        <title>Genomic Encyclopedia of Type Strains, Phase IV (KMG-IV): sequencing the most valuable type-strain genomes for metagenomic binning, comparative biology and taxonomic classification.</title>
        <authorList>
            <person name="Goeker M."/>
        </authorList>
    </citation>
    <scope>NUCLEOTIDE SEQUENCE [LARGE SCALE GENOMIC DNA]</scope>
    <source>
        <strain evidence="2 3">DSM 25335</strain>
    </source>
</reference>
<keyword evidence="1" id="KW-1133">Transmembrane helix</keyword>
<gene>
    <name evidence="2" type="ORF">HNQ67_002354</name>
</gene>
<dbReference type="RefSeq" id="WP_281380696.1">
    <property type="nucleotide sequence ID" value="NZ_BAAAFF010000001.1"/>
</dbReference>
<evidence type="ECO:0000313" key="3">
    <source>
        <dbReference type="Proteomes" id="UP000566663"/>
    </source>
</evidence>
<dbReference type="AlphaFoldDB" id="A0A7W8I1J1"/>
<evidence type="ECO:0000256" key="1">
    <source>
        <dbReference type="SAM" id="Phobius"/>
    </source>
</evidence>
<keyword evidence="3" id="KW-1185">Reference proteome</keyword>
<comment type="caution">
    <text evidence="2">The sequence shown here is derived from an EMBL/GenBank/DDBJ whole genome shotgun (WGS) entry which is preliminary data.</text>
</comment>
<protein>
    <submittedName>
        <fullName evidence="2">Uncharacterized protein</fullName>
    </submittedName>
</protein>
<evidence type="ECO:0000313" key="2">
    <source>
        <dbReference type="EMBL" id="MBB5292817.1"/>
    </source>
</evidence>
<dbReference type="Proteomes" id="UP000566663">
    <property type="component" value="Unassembled WGS sequence"/>
</dbReference>
<keyword evidence="1" id="KW-0472">Membrane</keyword>
<accession>A0A7W8I1J1</accession>
<organism evidence="2 3">
    <name type="scientific">Brevundimonas basaltis</name>
    <dbReference type="NCBI Taxonomy" id="472166"/>
    <lineage>
        <taxon>Bacteria</taxon>
        <taxon>Pseudomonadati</taxon>
        <taxon>Pseudomonadota</taxon>
        <taxon>Alphaproteobacteria</taxon>
        <taxon>Caulobacterales</taxon>
        <taxon>Caulobacteraceae</taxon>
        <taxon>Brevundimonas</taxon>
    </lineage>
</organism>
<dbReference type="EMBL" id="JACHFZ010000005">
    <property type="protein sequence ID" value="MBB5292817.1"/>
    <property type="molecule type" value="Genomic_DNA"/>
</dbReference>
<keyword evidence="1" id="KW-0812">Transmembrane</keyword>
<name>A0A7W8I1J1_9CAUL</name>